<reference evidence="1" key="1">
    <citation type="submission" date="2023-07" db="EMBL/GenBank/DDBJ databases">
        <title>Genomic Encyclopedia of Type Strains, Phase IV (KMG-IV): sequencing the most valuable type-strain genomes for metagenomic binning, comparative biology and taxonomic classification.</title>
        <authorList>
            <person name="Goeker M."/>
        </authorList>
    </citation>
    <scope>NUCLEOTIDE SEQUENCE</scope>
    <source>
        <strain evidence="1">DSM 23947</strain>
    </source>
</reference>
<gene>
    <name evidence="1" type="ORF">J2S13_001279</name>
</gene>
<evidence type="ECO:0000313" key="1">
    <source>
        <dbReference type="EMBL" id="MDQ0214882.1"/>
    </source>
</evidence>
<dbReference type="AlphaFoldDB" id="A0AAJ1T148"/>
<dbReference type="Proteomes" id="UP001237207">
    <property type="component" value="Unassembled WGS sequence"/>
</dbReference>
<dbReference type="EMBL" id="JAUSUC010000011">
    <property type="protein sequence ID" value="MDQ0214882.1"/>
    <property type="molecule type" value="Genomic_DNA"/>
</dbReference>
<proteinExistence type="predicted"/>
<evidence type="ECO:0000313" key="2">
    <source>
        <dbReference type="Proteomes" id="UP001237207"/>
    </source>
</evidence>
<protein>
    <submittedName>
        <fullName evidence="1">Uncharacterized protein</fullName>
    </submittedName>
</protein>
<organism evidence="1 2">
    <name type="scientific">Oikeobacillus pervagus</name>
    <dbReference type="NCBI Taxonomy" id="1325931"/>
    <lineage>
        <taxon>Bacteria</taxon>
        <taxon>Bacillati</taxon>
        <taxon>Bacillota</taxon>
        <taxon>Bacilli</taxon>
        <taxon>Bacillales</taxon>
        <taxon>Bacillaceae</taxon>
        <taxon>Oikeobacillus</taxon>
    </lineage>
</organism>
<accession>A0AAJ1T148</accession>
<name>A0AAJ1T148_9BACI</name>
<dbReference type="RefSeq" id="WP_307256881.1">
    <property type="nucleotide sequence ID" value="NZ_JAUSUC010000011.1"/>
</dbReference>
<sequence length="46" mass="5419">MSHTCFYCGYEIEENKIHEVTLIKSQQESDETLCDVCYSDWLEGIK</sequence>
<comment type="caution">
    <text evidence="1">The sequence shown here is derived from an EMBL/GenBank/DDBJ whole genome shotgun (WGS) entry which is preliminary data.</text>
</comment>
<keyword evidence="2" id="KW-1185">Reference proteome</keyword>